<evidence type="ECO:0000313" key="12">
    <source>
        <dbReference type="Proteomes" id="UP001497480"/>
    </source>
</evidence>
<evidence type="ECO:0000256" key="6">
    <source>
        <dbReference type="ARBA" id="ARBA00023212"/>
    </source>
</evidence>
<dbReference type="GO" id="GO:0042995">
    <property type="term" value="C:cell projection"/>
    <property type="evidence" value="ECO:0007669"/>
    <property type="project" value="UniProtKB-SubCell"/>
</dbReference>
<comment type="similarity">
    <text evidence="3 10">Belongs to the ARPC2 family.</text>
</comment>
<dbReference type="SUPFAM" id="SSF69645">
    <property type="entry name" value="Arp2/3 complex subunits"/>
    <property type="match status" value="2"/>
</dbReference>
<gene>
    <name evidence="11" type="ORF">LLUT_LOCUS14103</name>
</gene>
<comment type="subcellular location">
    <subcellularLocation>
        <location evidence="2">Cell projection</location>
    </subcellularLocation>
    <subcellularLocation>
        <location evidence="1 10">Cytoplasm</location>
        <location evidence="1 10">Cytoskeleton</location>
    </subcellularLocation>
</comment>
<dbReference type="Proteomes" id="UP001497480">
    <property type="component" value="Unassembled WGS sequence"/>
</dbReference>
<dbReference type="GO" id="GO:0005885">
    <property type="term" value="C:Arp2/3 protein complex"/>
    <property type="evidence" value="ECO:0007669"/>
    <property type="project" value="InterPro"/>
</dbReference>
<keyword evidence="4 10" id="KW-0963">Cytoplasm</keyword>
<comment type="caution">
    <text evidence="11">The sequence shown here is derived from an EMBL/GenBank/DDBJ whole genome shotgun (WGS) entry which is preliminary data.</text>
</comment>
<sequence length="325" mass="36700">MIVLESHSRFLLHTLFNRLQNLQKCVELDHNWVEFDDVRYHLQVSMKNPHILLLSVSLPTPSSETIFVRGLPFGAIEAIKAAYGVLVQILDPPRDGFNLTLKINLAKLPANQEQKHAFLVKVASVREVVLGAPLRVVLKHLASRTLARDVDPLVALVHRPKESFFLVPQANKVTVVYPMRFNDSIDIALATSFLQEFVEARRTAGLNNTPPCSWSYTPPLELKGVSADALSANAGFVTFVIFPRHVEGQKLDRTVWNLSTFHAYVSYHVKCSEGFMHTRMRRRVESLIQALDSAKSDLENAKKTTSQNRSFKRLSLKDSRVDSFS</sequence>
<dbReference type="FunFam" id="3.30.1460.20:FF:000007">
    <property type="entry name" value="Arp2/3 complex 34 kDa subunit"/>
    <property type="match status" value="1"/>
</dbReference>
<dbReference type="GO" id="GO:0030041">
    <property type="term" value="P:actin filament polymerization"/>
    <property type="evidence" value="ECO:0007669"/>
    <property type="project" value="InterPro"/>
</dbReference>
<evidence type="ECO:0000256" key="8">
    <source>
        <dbReference type="ARBA" id="ARBA00029755"/>
    </source>
</evidence>
<dbReference type="Gene3D" id="3.30.1460.20">
    <property type="match status" value="2"/>
</dbReference>
<dbReference type="InterPro" id="IPR034666">
    <property type="entry name" value="ARPC2/4"/>
</dbReference>
<reference evidence="11 12" key="1">
    <citation type="submission" date="2024-03" db="EMBL/GenBank/DDBJ databases">
        <authorList>
            <person name="Martinez-Hernandez J."/>
        </authorList>
    </citation>
    <scope>NUCLEOTIDE SEQUENCE [LARGE SCALE GENOMIC DNA]</scope>
</reference>
<protein>
    <recommendedName>
        <fullName evidence="8 10">Arp2/3 complex 34 kDa subunit</fullName>
    </recommendedName>
</protein>
<evidence type="ECO:0000256" key="9">
    <source>
        <dbReference type="ARBA" id="ARBA00056923"/>
    </source>
</evidence>
<dbReference type="FunFam" id="3.30.1460.20:FF:000006">
    <property type="entry name" value="Arp2/3 complex 34 kDa subunit"/>
    <property type="match status" value="1"/>
</dbReference>
<dbReference type="AlphaFoldDB" id="A0AAV1WVW6"/>
<evidence type="ECO:0000256" key="3">
    <source>
        <dbReference type="ARBA" id="ARBA00007192"/>
    </source>
</evidence>
<evidence type="ECO:0000256" key="2">
    <source>
        <dbReference type="ARBA" id="ARBA00004316"/>
    </source>
</evidence>
<keyword evidence="6 10" id="KW-0206">Cytoskeleton</keyword>
<dbReference type="PANTHER" id="PTHR12058:SF0">
    <property type="entry name" value="ACTIN-RELATED PROTEIN 2_3 COMPLEX SUBUNIT 2"/>
    <property type="match status" value="1"/>
</dbReference>
<evidence type="ECO:0000256" key="10">
    <source>
        <dbReference type="RuleBase" id="RU364015"/>
    </source>
</evidence>
<dbReference type="GO" id="GO:0005200">
    <property type="term" value="F:structural constituent of cytoskeleton"/>
    <property type="evidence" value="ECO:0007669"/>
    <property type="project" value="TreeGrafter"/>
</dbReference>
<evidence type="ECO:0000256" key="5">
    <source>
        <dbReference type="ARBA" id="ARBA00023203"/>
    </source>
</evidence>
<dbReference type="PANTHER" id="PTHR12058">
    <property type="entry name" value="ARP2/3 COMPLEX 34 KDA SUBUNIT"/>
    <property type="match status" value="1"/>
</dbReference>
<comment type="subunit">
    <text evidence="10">Component of the Arp2/3 complex.</text>
</comment>
<keyword evidence="5 10" id="KW-0009">Actin-binding</keyword>
<dbReference type="GO" id="GO:0051015">
    <property type="term" value="F:actin filament binding"/>
    <property type="evidence" value="ECO:0007669"/>
    <property type="project" value="TreeGrafter"/>
</dbReference>
<comment type="function">
    <text evidence="9">Functions as actin-binding component of the Arp2/3 complex which is involved in regulation of actin polymerization and together with an activating nucleation-promoting factor (NPF) mediates the formation of branched actin networks. Seems to contact the mother actin filament. Arp2/3 complex plays a critical role in the control of cell morphogenesis via the modulation of cell polarity development.</text>
</comment>
<organism evidence="11 12">
    <name type="scientific">Lupinus luteus</name>
    <name type="common">European yellow lupine</name>
    <dbReference type="NCBI Taxonomy" id="3873"/>
    <lineage>
        <taxon>Eukaryota</taxon>
        <taxon>Viridiplantae</taxon>
        <taxon>Streptophyta</taxon>
        <taxon>Embryophyta</taxon>
        <taxon>Tracheophyta</taxon>
        <taxon>Spermatophyta</taxon>
        <taxon>Magnoliopsida</taxon>
        <taxon>eudicotyledons</taxon>
        <taxon>Gunneridae</taxon>
        <taxon>Pentapetalae</taxon>
        <taxon>rosids</taxon>
        <taxon>fabids</taxon>
        <taxon>Fabales</taxon>
        <taxon>Fabaceae</taxon>
        <taxon>Papilionoideae</taxon>
        <taxon>50 kb inversion clade</taxon>
        <taxon>genistoids sensu lato</taxon>
        <taxon>core genistoids</taxon>
        <taxon>Genisteae</taxon>
        <taxon>Lupinus</taxon>
    </lineage>
</organism>
<dbReference type="Pfam" id="PF04045">
    <property type="entry name" value="P34-Arc"/>
    <property type="match status" value="1"/>
</dbReference>
<keyword evidence="7" id="KW-0966">Cell projection</keyword>
<keyword evidence="12" id="KW-1185">Reference proteome</keyword>
<name>A0AAV1WVW6_LUPLU</name>
<accession>A0AAV1WVW6</accession>
<evidence type="ECO:0000256" key="7">
    <source>
        <dbReference type="ARBA" id="ARBA00023273"/>
    </source>
</evidence>
<dbReference type="EMBL" id="CAXHTB010000009">
    <property type="protein sequence ID" value="CAL0313043.1"/>
    <property type="molecule type" value="Genomic_DNA"/>
</dbReference>
<proteinExistence type="inferred from homology"/>
<dbReference type="GO" id="GO:0034314">
    <property type="term" value="P:Arp2/3 complex-mediated actin nucleation"/>
    <property type="evidence" value="ECO:0007669"/>
    <property type="project" value="InterPro"/>
</dbReference>
<evidence type="ECO:0000256" key="1">
    <source>
        <dbReference type="ARBA" id="ARBA00004245"/>
    </source>
</evidence>
<evidence type="ECO:0000313" key="11">
    <source>
        <dbReference type="EMBL" id="CAL0313043.1"/>
    </source>
</evidence>
<evidence type="ECO:0000256" key="4">
    <source>
        <dbReference type="ARBA" id="ARBA00022490"/>
    </source>
</evidence>
<dbReference type="InterPro" id="IPR007188">
    <property type="entry name" value="ARPC2"/>
</dbReference>